<evidence type="ECO:0000313" key="3">
    <source>
        <dbReference type="Proteomes" id="UP001138500"/>
    </source>
</evidence>
<evidence type="ECO:0000259" key="1">
    <source>
        <dbReference type="PROSITE" id="PS50011"/>
    </source>
</evidence>
<dbReference type="InterPro" id="IPR011009">
    <property type="entry name" value="Kinase-like_dom_sf"/>
</dbReference>
<protein>
    <submittedName>
        <fullName evidence="2">Kinase-like protein</fullName>
    </submittedName>
</protein>
<dbReference type="InterPro" id="IPR000719">
    <property type="entry name" value="Prot_kinase_dom"/>
</dbReference>
<dbReference type="InterPro" id="IPR008271">
    <property type="entry name" value="Ser/Thr_kinase_AS"/>
</dbReference>
<dbReference type="EMBL" id="RIBY02002078">
    <property type="protein sequence ID" value="KAH9825768.1"/>
    <property type="molecule type" value="Genomic_DNA"/>
</dbReference>
<dbReference type="AlphaFoldDB" id="A0A9W7SNK5"/>
<accession>A0A9W7SNK5</accession>
<dbReference type="SMART" id="SM00220">
    <property type="entry name" value="S_TKc"/>
    <property type="match status" value="1"/>
</dbReference>
<keyword evidence="3" id="KW-1185">Reference proteome</keyword>
<reference evidence="2 3" key="1">
    <citation type="journal article" date="2018" name="IMA Fungus">
        <title>IMA Genome-F 10: Nine draft genome sequences of Claviceps purpurea s.lat., including C. arundinis, C. humidiphila, and C. cf. spartinae, pseudomolecules for the pitch canker pathogen Fusarium circinatum, draft genome of Davidsoniella eucalypti, Grosmannia galeiformis, Quambalaria eucalypti, and Teratosphaeria destructans.</title>
        <authorList>
            <person name="Wingfield B.D."/>
            <person name="Liu M."/>
            <person name="Nguyen H.D."/>
            <person name="Lane F.A."/>
            <person name="Morgan S.W."/>
            <person name="De Vos L."/>
            <person name="Wilken P.M."/>
            <person name="Duong T.A."/>
            <person name="Aylward J."/>
            <person name="Coetzee M.P."/>
            <person name="Dadej K."/>
            <person name="De Beer Z.W."/>
            <person name="Findlay W."/>
            <person name="Havenga M."/>
            <person name="Kolarik M."/>
            <person name="Menzies J.G."/>
            <person name="Naidoo K."/>
            <person name="Pochopski O."/>
            <person name="Shoukouhi P."/>
            <person name="Santana Q.C."/>
            <person name="Seifert K.A."/>
            <person name="Soal N."/>
            <person name="Steenkamp E.T."/>
            <person name="Tatham C.T."/>
            <person name="van der Nest M.A."/>
            <person name="Wingfield M.J."/>
        </authorList>
    </citation>
    <scope>NUCLEOTIDE SEQUENCE [LARGE SCALE GENOMIC DNA]</scope>
    <source>
        <strain evidence="2">CMW44962</strain>
    </source>
</reference>
<dbReference type="GO" id="GO:0005524">
    <property type="term" value="F:ATP binding"/>
    <property type="evidence" value="ECO:0007669"/>
    <property type="project" value="InterPro"/>
</dbReference>
<name>A0A9W7SNK5_9PEZI</name>
<dbReference type="PROSITE" id="PS00108">
    <property type="entry name" value="PROTEIN_KINASE_ST"/>
    <property type="match status" value="1"/>
</dbReference>
<comment type="caution">
    <text evidence="2">The sequence shown here is derived from an EMBL/GenBank/DDBJ whole genome shotgun (WGS) entry which is preliminary data.</text>
</comment>
<dbReference type="PANTHER" id="PTHR48011">
    <property type="entry name" value="CCR4-NOT TRANSCRIPTIONAL COMPLEX SUBUNIT CAF120-RELATED"/>
    <property type="match status" value="1"/>
</dbReference>
<evidence type="ECO:0000313" key="2">
    <source>
        <dbReference type="EMBL" id="KAH9825768.1"/>
    </source>
</evidence>
<sequence length="329" mass="37058">MSTVAGSVVGKSGRIYTVQETIQDKGRPLTCVHRASDGTNEFVLKEVSQDWNARLEIYELIGSNPLVRDLVDTVPERKMFIFDYLQTNLFQLAQKDVPPATMNFVLKCTLSGIAAIHVKGIVHNDIKASNVMVDIRPPESEWKIVKVQISDLEDAAHLNHPRSAIMGAQLGNMMWRSPESHAMGPIRKPADMFSFGLVVSFEIWIGTEMTWRSRLTILRCIYAMTQILPFAVDESELPAEIDPLAVVLERQISYFAEGDGLNAFLRYLGDKAERVEIFQVVARAFVEDQPKRPLIVQLYLMAGTLSIVYKAHYLARTRMSPTAGRSIFR</sequence>
<feature type="domain" description="Protein kinase" evidence="1">
    <location>
        <begin position="1"/>
        <end position="305"/>
    </location>
</feature>
<proteinExistence type="predicted"/>
<dbReference type="Pfam" id="PF00069">
    <property type="entry name" value="Pkinase"/>
    <property type="match status" value="1"/>
</dbReference>
<dbReference type="SUPFAM" id="SSF56112">
    <property type="entry name" value="Protein kinase-like (PK-like)"/>
    <property type="match status" value="1"/>
</dbReference>
<organism evidence="2 3">
    <name type="scientific">Teratosphaeria destructans</name>
    <dbReference type="NCBI Taxonomy" id="418781"/>
    <lineage>
        <taxon>Eukaryota</taxon>
        <taxon>Fungi</taxon>
        <taxon>Dikarya</taxon>
        <taxon>Ascomycota</taxon>
        <taxon>Pezizomycotina</taxon>
        <taxon>Dothideomycetes</taxon>
        <taxon>Dothideomycetidae</taxon>
        <taxon>Mycosphaerellales</taxon>
        <taxon>Teratosphaeriaceae</taxon>
        <taxon>Teratosphaeria</taxon>
    </lineage>
</organism>
<dbReference type="PROSITE" id="PS50011">
    <property type="entry name" value="PROTEIN_KINASE_DOM"/>
    <property type="match status" value="1"/>
</dbReference>
<gene>
    <name evidence="2" type="ORF">Tdes44962_MAKER03979</name>
</gene>
<dbReference type="InterPro" id="IPR052751">
    <property type="entry name" value="Plant_MAPKKK"/>
</dbReference>
<dbReference type="GO" id="GO:0007165">
    <property type="term" value="P:signal transduction"/>
    <property type="evidence" value="ECO:0007669"/>
    <property type="project" value="TreeGrafter"/>
</dbReference>
<dbReference type="Proteomes" id="UP001138500">
    <property type="component" value="Unassembled WGS sequence"/>
</dbReference>
<dbReference type="Gene3D" id="1.10.510.10">
    <property type="entry name" value="Transferase(Phosphotransferase) domain 1"/>
    <property type="match status" value="1"/>
</dbReference>
<dbReference type="GO" id="GO:0004672">
    <property type="term" value="F:protein kinase activity"/>
    <property type="evidence" value="ECO:0007669"/>
    <property type="project" value="InterPro"/>
</dbReference>
<dbReference type="PANTHER" id="PTHR48011:SF4">
    <property type="entry name" value="MITOGEN-ACTIVATED PROTEIN KINASE KINASE KINASE 19"/>
    <property type="match status" value="1"/>
</dbReference>
<dbReference type="OrthoDB" id="4062651at2759"/>
<reference evidence="2 3" key="2">
    <citation type="journal article" date="2021" name="Curr. Genet.">
        <title>Genetic response to nitrogen starvation in the aggressive Eucalyptus foliar pathogen Teratosphaeria destructans.</title>
        <authorList>
            <person name="Havenga M."/>
            <person name="Wingfield B.D."/>
            <person name="Wingfield M.J."/>
            <person name="Dreyer L.L."/>
            <person name="Roets F."/>
            <person name="Aylward J."/>
        </authorList>
    </citation>
    <scope>NUCLEOTIDE SEQUENCE [LARGE SCALE GENOMIC DNA]</scope>
    <source>
        <strain evidence="2">CMW44962</strain>
    </source>
</reference>